<reference evidence="2" key="2">
    <citation type="submission" date="2020-11" db="EMBL/GenBank/DDBJ databases">
        <authorList>
            <person name="McCartney M.A."/>
            <person name="Auch B."/>
            <person name="Kono T."/>
            <person name="Mallez S."/>
            <person name="Becker A."/>
            <person name="Gohl D.M."/>
            <person name="Silverstein K.A.T."/>
            <person name="Koren S."/>
            <person name="Bechman K.B."/>
            <person name="Herman A."/>
            <person name="Abrahante J.E."/>
            <person name="Garbe J."/>
        </authorList>
    </citation>
    <scope>NUCLEOTIDE SEQUENCE</scope>
    <source>
        <strain evidence="2">Duluth1</strain>
        <tissue evidence="2">Whole animal</tissue>
    </source>
</reference>
<dbReference type="InterPro" id="IPR046906">
    <property type="entry name" value="Mab-21_HhH/H2TH-like"/>
</dbReference>
<evidence type="ECO:0000259" key="1">
    <source>
        <dbReference type="Pfam" id="PF20266"/>
    </source>
</evidence>
<proteinExistence type="predicted"/>
<comment type="caution">
    <text evidence="2">The sequence shown here is derived from an EMBL/GenBank/DDBJ whole genome shotgun (WGS) entry which is preliminary data.</text>
</comment>
<dbReference type="Pfam" id="PF20266">
    <property type="entry name" value="Mab-21_C"/>
    <property type="match status" value="1"/>
</dbReference>
<gene>
    <name evidence="2" type="ORF">DPMN_084226</name>
</gene>
<dbReference type="PANTHER" id="PTHR10656:SF69">
    <property type="entry name" value="MAB-21-LIKE HHH_H2TH-LIKE DOMAIN-CONTAINING PROTEIN"/>
    <property type="match status" value="1"/>
</dbReference>
<accession>A0A9D3YDY7</accession>
<keyword evidence="3" id="KW-1185">Reference proteome</keyword>
<protein>
    <recommendedName>
        <fullName evidence="1">Mab-21-like HhH/H2TH-like domain-containing protein</fullName>
    </recommendedName>
</protein>
<evidence type="ECO:0000313" key="2">
    <source>
        <dbReference type="EMBL" id="KAH3696750.1"/>
    </source>
</evidence>
<dbReference type="InterPro" id="IPR024810">
    <property type="entry name" value="MAB21L/cGLR"/>
</dbReference>
<organism evidence="2 3">
    <name type="scientific">Dreissena polymorpha</name>
    <name type="common">Zebra mussel</name>
    <name type="synonym">Mytilus polymorpha</name>
    <dbReference type="NCBI Taxonomy" id="45954"/>
    <lineage>
        <taxon>Eukaryota</taxon>
        <taxon>Metazoa</taxon>
        <taxon>Spiralia</taxon>
        <taxon>Lophotrochozoa</taxon>
        <taxon>Mollusca</taxon>
        <taxon>Bivalvia</taxon>
        <taxon>Autobranchia</taxon>
        <taxon>Heteroconchia</taxon>
        <taxon>Euheterodonta</taxon>
        <taxon>Imparidentia</taxon>
        <taxon>Neoheterodontei</taxon>
        <taxon>Myida</taxon>
        <taxon>Dreissenoidea</taxon>
        <taxon>Dreissenidae</taxon>
        <taxon>Dreissena</taxon>
    </lineage>
</organism>
<dbReference type="Gene3D" id="1.10.1410.40">
    <property type="match status" value="1"/>
</dbReference>
<name>A0A9D3YDY7_DREPO</name>
<dbReference type="SMART" id="SM01265">
    <property type="entry name" value="Mab-21"/>
    <property type="match status" value="1"/>
</dbReference>
<reference evidence="2" key="1">
    <citation type="journal article" date="2019" name="bioRxiv">
        <title>The Genome of the Zebra Mussel, Dreissena polymorpha: A Resource for Invasive Species Research.</title>
        <authorList>
            <person name="McCartney M.A."/>
            <person name="Auch B."/>
            <person name="Kono T."/>
            <person name="Mallez S."/>
            <person name="Zhang Y."/>
            <person name="Obille A."/>
            <person name="Becker A."/>
            <person name="Abrahante J.E."/>
            <person name="Garbe J."/>
            <person name="Badalamenti J.P."/>
            <person name="Herman A."/>
            <person name="Mangelson H."/>
            <person name="Liachko I."/>
            <person name="Sullivan S."/>
            <person name="Sone E.D."/>
            <person name="Koren S."/>
            <person name="Silverstein K.A.T."/>
            <person name="Beckman K.B."/>
            <person name="Gohl D.M."/>
        </authorList>
    </citation>
    <scope>NUCLEOTIDE SEQUENCE</scope>
    <source>
        <strain evidence="2">Duluth1</strain>
        <tissue evidence="2">Whole animal</tissue>
    </source>
</reference>
<sequence length="733" mass="85130">MYTALSERMSSALDDAGINMDIVMKRRQTFMLKEMCDEIMAKLLKQSGGQFYFGSQSEGTTTPGLQSDKDMLRYYSMCHVILDLNQWVPGKITFMMLKDPDLPPQQFILQVMKRFSPEPETRLINDMVERDSRGRILLKTERWRDIAKEFFASTFKSLHIAGPSISWSNELDFVNALGVTKLLPEVNEWICRHRPGHWPTQELLEDAKTCMCFLVPVGHPFSDTKHIEWRLSPNLIERKLMFSLNIVQIKCYVFLKMIKKSLFYNVVEDGITSFHCKTILFYTLERTHAHLWQDCNLAFLVKLCLHTLQRCLKHGVCPHYIIGGVNLFDSKLSVSQRRKMYVFVSSLLKNNLQGFTKIQVDNIGLKLSSNKTDHATLHSYDLRPSILHKCICRKLEFDNIRDLHSSVHKLFEILESSNDNFFTYFRRFQQELHYLYLNENALQQKVTEEMSKSLFSYQASFIAAMCIRKRTPLFEHVLDTFKYSIKTDVASNHLKLASILYCCGHLHSASFLLRHVERCFKEQRLRTICPCDKLRKIDSDLQSFRVAPGEEYSLNENNTVLCVHFLKQEAYCVPPILLYEMNKTGIESEINEEFAVQRDWTGIVCIDAPVLLHYMQFLTYGGLGDLPRQMSACLALEDYITQNPYDLYHVDTAINLMGHCVEISGDLNGAMFLYSISLRQKPKNNAAHWHMRRLTNISQHANILRMLNSLNPLDANEYGHSQKCRTVGPDRRF</sequence>
<dbReference type="AlphaFoldDB" id="A0A9D3YDY7"/>
<dbReference type="Proteomes" id="UP000828390">
    <property type="component" value="Unassembled WGS sequence"/>
</dbReference>
<dbReference type="EMBL" id="JAIWYP010000016">
    <property type="protein sequence ID" value="KAH3696750.1"/>
    <property type="molecule type" value="Genomic_DNA"/>
</dbReference>
<evidence type="ECO:0000313" key="3">
    <source>
        <dbReference type="Proteomes" id="UP000828390"/>
    </source>
</evidence>
<dbReference type="PANTHER" id="PTHR10656">
    <property type="entry name" value="CELL FATE DETERMINING PROTEIN MAB21-RELATED"/>
    <property type="match status" value="1"/>
</dbReference>
<feature type="domain" description="Mab-21-like HhH/H2TH-like" evidence="1">
    <location>
        <begin position="250"/>
        <end position="341"/>
    </location>
</feature>